<dbReference type="UniPathway" id="UPA00262">
    <property type="reaction ID" value="UER00211"/>
</dbReference>
<comment type="pathway">
    <text evidence="12">Cofactor biosynthesis; adenosylcobalamin biosynthesis; precorrin-2 from uroporphyrinogen III: step 1/1.</text>
</comment>
<dbReference type="NCBIfam" id="TIGR01469">
    <property type="entry name" value="cobA_cysG_Cterm"/>
    <property type="match status" value="1"/>
</dbReference>
<dbReference type="GO" id="GO:0019354">
    <property type="term" value="P:siroheme biosynthetic process"/>
    <property type="evidence" value="ECO:0007669"/>
    <property type="project" value="UniProtKB-UniPathway"/>
</dbReference>
<proteinExistence type="inferred from homology"/>
<keyword evidence="3" id="KW-0169">Cobalamin biosynthesis</keyword>
<evidence type="ECO:0000259" key="13">
    <source>
        <dbReference type="Pfam" id="PF00590"/>
    </source>
</evidence>
<comment type="pathway">
    <text evidence="11">Porphyrin-containing compound metabolism; siroheme biosynthesis; precorrin-2 from uroporphyrinogen III: step 1/1.</text>
</comment>
<dbReference type="InterPro" id="IPR014776">
    <property type="entry name" value="4pyrrole_Mease_sub2"/>
</dbReference>
<evidence type="ECO:0000313" key="15">
    <source>
        <dbReference type="Proteomes" id="UP000017800"/>
    </source>
</evidence>
<sequence length="270" mass="29310">MQGQANFIGRVTLVGAGPGDPELLTVKAYRAITQAQFIMYDNLVSEQIRALFPKNAKTVFVGKAKGKHSATQPDINDLLLDAALKGEHVCRVKGGDSFVFGRGGEEMLMLAKQGVEVDVIPGITAASGCTSYANIPLTHRGLAQGCTFITAHADKKLDINWDALAQLKQTLVFYMGLSKTDMLMEKLVSGGMSKETPVAFIENGCTPNQRVHIGKLDQLTALKTQHQIQSPALIVVGEVVSIAEQMNWLSQLTQHQLQQTKRKQVLPLTA</sequence>
<dbReference type="InterPro" id="IPR000878">
    <property type="entry name" value="4pyrrol_Mease"/>
</dbReference>
<dbReference type="EC" id="2.1.1.107" evidence="2"/>
<dbReference type="eggNOG" id="COG0007">
    <property type="taxonomic scope" value="Bacteria"/>
</dbReference>
<dbReference type="OrthoDB" id="9815856at2"/>
<keyword evidence="7" id="KW-0560">Oxidoreductase</keyword>
<keyword evidence="9" id="KW-0627">Porphyrin biosynthesis</keyword>
<evidence type="ECO:0000256" key="10">
    <source>
        <dbReference type="ARBA" id="ARBA00023268"/>
    </source>
</evidence>
<dbReference type="InterPro" id="IPR035996">
    <property type="entry name" value="4pyrrol_Methylase_sf"/>
</dbReference>
<reference evidence="14 15" key="1">
    <citation type="submission" date="2013-11" db="EMBL/GenBank/DDBJ databases">
        <title>Whole genome shotgun sequence of Vibrio halioticoli NBRC 102217.</title>
        <authorList>
            <person name="Isaki S."/>
            <person name="Kimura A."/>
            <person name="Ohji S."/>
            <person name="Hosoyama A."/>
            <person name="Fujita N."/>
            <person name="Hashimoto M."/>
            <person name="Hosoyama Y."/>
            <person name="Yamazoe A."/>
        </authorList>
    </citation>
    <scope>NUCLEOTIDE SEQUENCE [LARGE SCALE GENOMIC DNA]</scope>
    <source>
        <strain evidence="14 15">NBRC 102217</strain>
    </source>
</reference>
<comment type="similarity">
    <text evidence="1">Belongs to the precorrin methyltransferase family.</text>
</comment>
<dbReference type="GO" id="GO:0016829">
    <property type="term" value="F:lyase activity"/>
    <property type="evidence" value="ECO:0007669"/>
    <property type="project" value="UniProtKB-KW"/>
</dbReference>
<evidence type="ECO:0000256" key="8">
    <source>
        <dbReference type="ARBA" id="ARBA00023239"/>
    </source>
</evidence>
<evidence type="ECO:0000256" key="1">
    <source>
        <dbReference type="ARBA" id="ARBA00005879"/>
    </source>
</evidence>
<accession>V5FET1</accession>
<feature type="domain" description="Tetrapyrrole methylase" evidence="13">
    <location>
        <begin position="10"/>
        <end position="219"/>
    </location>
</feature>
<dbReference type="PROSITE" id="PS00839">
    <property type="entry name" value="SUMT_1"/>
    <property type="match status" value="1"/>
</dbReference>
<keyword evidence="5 14" id="KW-0808">Transferase</keyword>
<evidence type="ECO:0000256" key="3">
    <source>
        <dbReference type="ARBA" id="ARBA00022573"/>
    </source>
</evidence>
<protein>
    <recommendedName>
        <fullName evidence="2">uroporphyrinogen-III C-methyltransferase</fullName>
        <ecNumber evidence="2">2.1.1.107</ecNumber>
    </recommendedName>
</protein>
<comment type="caution">
    <text evidence="14">The sequence shown here is derived from an EMBL/GenBank/DDBJ whole genome shotgun (WGS) entry which is preliminary data.</text>
</comment>
<keyword evidence="15" id="KW-1185">Reference proteome</keyword>
<evidence type="ECO:0000256" key="5">
    <source>
        <dbReference type="ARBA" id="ARBA00022679"/>
    </source>
</evidence>
<dbReference type="GO" id="GO:0009236">
    <property type="term" value="P:cobalamin biosynthetic process"/>
    <property type="evidence" value="ECO:0007669"/>
    <property type="project" value="UniProtKB-KW"/>
</dbReference>
<dbReference type="FunFam" id="3.30.950.10:FF:000001">
    <property type="entry name" value="Siroheme synthase"/>
    <property type="match status" value="1"/>
</dbReference>
<evidence type="ECO:0000256" key="12">
    <source>
        <dbReference type="ARBA" id="ARBA00060548"/>
    </source>
</evidence>
<gene>
    <name evidence="14" type="primary">cobA</name>
    <name evidence="14" type="ORF">VHA01S_037_00160</name>
</gene>
<dbReference type="Pfam" id="PF00590">
    <property type="entry name" value="TP_methylase"/>
    <property type="match status" value="1"/>
</dbReference>
<dbReference type="Proteomes" id="UP000017800">
    <property type="component" value="Unassembled WGS sequence"/>
</dbReference>
<dbReference type="Gene3D" id="3.40.1010.10">
    <property type="entry name" value="Cobalt-precorrin-4 Transmethylase, Domain 1"/>
    <property type="match status" value="1"/>
</dbReference>
<evidence type="ECO:0000313" key="14">
    <source>
        <dbReference type="EMBL" id="GAD90228.1"/>
    </source>
</evidence>
<keyword evidence="4 14" id="KW-0489">Methyltransferase</keyword>
<evidence type="ECO:0000256" key="6">
    <source>
        <dbReference type="ARBA" id="ARBA00022691"/>
    </source>
</evidence>
<dbReference type="AlphaFoldDB" id="V5FET1"/>
<dbReference type="InterPro" id="IPR050161">
    <property type="entry name" value="Siro_Cobalamin_biosynth"/>
</dbReference>
<dbReference type="SUPFAM" id="SSF53790">
    <property type="entry name" value="Tetrapyrrole methylase"/>
    <property type="match status" value="1"/>
</dbReference>
<dbReference type="Gene3D" id="3.30.950.10">
    <property type="entry name" value="Methyltransferase, Cobalt-precorrin-4 Transmethylase, Domain 2"/>
    <property type="match status" value="1"/>
</dbReference>
<dbReference type="RefSeq" id="WP_023404578.1">
    <property type="nucleotide sequence ID" value="NZ_BAUJ01000037.1"/>
</dbReference>
<keyword evidence="6" id="KW-0949">S-adenosyl-L-methionine</keyword>
<evidence type="ECO:0000256" key="2">
    <source>
        <dbReference type="ARBA" id="ARBA00012162"/>
    </source>
</evidence>
<dbReference type="InterPro" id="IPR014777">
    <property type="entry name" value="4pyrrole_Mease_sub1"/>
</dbReference>
<dbReference type="FunFam" id="3.40.1010.10:FF:000001">
    <property type="entry name" value="Siroheme synthase"/>
    <property type="match status" value="1"/>
</dbReference>
<dbReference type="InterPro" id="IPR006366">
    <property type="entry name" value="CobA/CysG_C"/>
</dbReference>
<evidence type="ECO:0000256" key="9">
    <source>
        <dbReference type="ARBA" id="ARBA00023244"/>
    </source>
</evidence>
<evidence type="ECO:0000256" key="11">
    <source>
        <dbReference type="ARBA" id="ARBA00025705"/>
    </source>
</evidence>
<dbReference type="PANTHER" id="PTHR45790">
    <property type="entry name" value="SIROHEME SYNTHASE-RELATED"/>
    <property type="match status" value="1"/>
</dbReference>
<dbReference type="InterPro" id="IPR003043">
    <property type="entry name" value="Uropor_MeTrfase_CS"/>
</dbReference>
<keyword evidence="10" id="KW-0511">Multifunctional enzyme</keyword>
<evidence type="ECO:0000256" key="4">
    <source>
        <dbReference type="ARBA" id="ARBA00022603"/>
    </source>
</evidence>
<dbReference type="GO" id="GO:0016491">
    <property type="term" value="F:oxidoreductase activity"/>
    <property type="evidence" value="ECO:0007669"/>
    <property type="project" value="UniProtKB-KW"/>
</dbReference>
<dbReference type="NCBIfam" id="NF004790">
    <property type="entry name" value="PRK06136.1"/>
    <property type="match status" value="1"/>
</dbReference>
<dbReference type="GO" id="GO:0032259">
    <property type="term" value="P:methylation"/>
    <property type="evidence" value="ECO:0007669"/>
    <property type="project" value="UniProtKB-KW"/>
</dbReference>
<dbReference type="EMBL" id="BAUJ01000037">
    <property type="protein sequence ID" value="GAD90228.1"/>
    <property type="molecule type" value="Genomic_DNA"/>
</dbReference>
<dbReference type="CDD" id="cd11642">
    <property type="entry name" value="SUMT"/>
    <property type="match status" value="1"/>
</dbReference>
<evidence type="ECO:0000256" key="7">
    <source>
        <dbReference type="ARBA" id="ARBA00023002"/>
    </source>
</evidence>
<name>V5FET1_9VIBR</name>
<dbReference type="GO" id="GO:0004851">
    <property type="term" value="F:uroporphyrin-III C-methyltransferase activity"/>
    <property type="evidence" value="ECO:0007669"/>
    <property type="project" value="UniProtKB-EC"/>
</dbReference>
<dbReference type="PANTHER" id="PTHR45790:SF1">
    <property type="entry name" value="SIROHEME SYNTHASE"/>
    <property type="match status" value="1"/>
</dbReference>
<keyword evidence="8" id="KW-0456">Lyase</keyword>
<organism evidence="14 15">
    <name type="scientific">Vibrio halioticoli NBRC 102217</name>
    <dbReference type="NCBI Taxonomy" id="1219072"/>
    <lineage>
        <taxon>Bacteria</taxon>
        <taxon>Pseudomonadati</taxon>
        <taxon>Pseudomonadota</taxon>
        <taxon>Gammaproteobacteria</taxon>
        <taxon>Vibrionales</taxon>
        <taxon>Vibrionaceae</taxon>
        <taxon>Vibrio</taxon>
    </lineage>
</organism>